<evidence type="ECO:0000256" key="5">
    <source>
        <dbReference type="PROSITE-ProRule" id="PRU00277"/>
    </source>
</evidence>
<dbReference type="PANTHER" id="PTHR43811:SF23">
    <property type="entry name" value="FKBP-TYPE 22 KDA PEPTIDYL-PROLYL CIS-TRANS ISOMERASE"/>
    <property type="match status" value="1"/>
</dbReference>
<feature type="domain" description="PPIase FKBP-type" evidence="7">
    <location>
        <begin position="122"/>
        <end position="208"/>
    </location>
</feature>
<keyword evidence="3 5" id="KW-0697">Rotamase</keyword>
<protein>
    <recommendedName>
        <fullName evidence="6">Peptidyl-prolyl cis-trans isomerase</fullName>
        <ecNumber evidence="6">5.2.1.8</ecNumber>
    </recommendedName>
</protein>
<dbReference type="PANTHER" id="PTHR43811">
    <property type="entry name" value="FKBP-TYPE PEPTIDYL-PROLYL CIS-TRANS ISOMERASE FKPA"/>
    <property type="match status" value="1"/>
</dbReference>
<dbReference type="InterPro" id="IPR046357">
    <property type="entry name" value="PPIase_dom_sf"/>
</dbReference>
<dbReference type="FunFam" id="3.10.50.40:FF:000006">
    <property type="entry name" value="Peptidyl-prolyl cis-trans isomerase"/>
    <property type="match status" value="1"/>
</dbReference>
<dbReference type="InterPro" id="IPR036944">
    <property type="entry name" value="PPIase_FKBP_N_sf"/>
</dbReference>
<dbReference type="InterPro" id="IPR001179">
    <property type="entry name" value="PPIase_FKBP_dom"/>
</dbReference>
<evidence type="ECO:0000256" key="6">
    <source>
        <dbReference type="RuleBase" id="RU003915"/>
    </source>
</evidence>
<dbReference type="EMBL" id="CACSIO010000061">
    <property type="protein sequence ID" value="CAA0125202.1"/>
    <property type="molecule type" value="Genomic_DNA"/>
</dbReference>
<dbReference type="EC" id="5.2.1.8" evidence="6"/>
<evidence type="ECO:0000313" key="8">
    <source>
        <dbReference type="EMBL" id="CAA0125202.1"/>
    </source>
</evidence>
<evidence type="ECO:0000256" key="1">
    <source>
        <dbReference type="ARBA" id="ARBA00000971"/>
    </source>
</evidence>
<dbReference type="Gene3D" id="1.10.287.460">
    <property type="entry name" value="Peptidyl-prolyl cis-trans isomerase, FKBP-type, N-terminal domain"/>
    <property type="match status" value="1"/>
</dbReference>
<dbReference type="Pfam" id="PF01346">
    <property type="entry name" value="FKBP_N"/>
    <property type="match status" value="1"/>
</dbReference>
<dbReference type="GO" id="GO:0006457">
    <property type="term" value="P:protein folding"/>
    <property type="evidence" value="ECO:0007669"/>
    <property type="project" value="InterPro"/>
</dbReference>
<dbReference type="InterPro" id="IPR000774">
    <property type="entry name" value="PPIase_FKBP_N"/>
</dbReference>
<keyword evidence="4 5" id="KW-0413">Isomerase</keyword>
<keyword evidence="9" id="KW-1185">Reference proteome</keyword>
<comment type="similarity">
    <text evidence="2 6">Belongs to the FKBP-type PPIase family.</text>
</comment>
<accession>A0A5S9R165</accession>
<gene>
    <name evidence="8" type="primary">fklB_1</name>
    <name evidence="8" type="ORF">OPDIPICF_03391</name>
</gene>
<dbReference type="PROSITE" id="PS50059">
    <property type="entry name" value="FKBP_PPIASE"/>
    <property type="match status" value="1"/>
</dbReference>
<evidence type="ECO:0000313" key="9">
    <source>
        <dbReference type="Proteomes" id="UP000441399"/>
    </source>
</evidence>
<dbReference type="AlphaFoldDB" id="A0A5S9R165"/>
<dbReference type="NCBIfam" id="NF008602">
    <property type="entry name" value="PRK11570.1"/>
    <property type="match status" value="1"/>
</dbReference>
<evidence type="ECO:0000256" key="3">
    <source>
        <dbReference type="ARBA" id="ARBA00023110"/>
    </source>
</evidence>
<dbReference type="GO" id="GO:0003755">
    <property type="term" value="F:peptidyl-prolyl cis-trans isomerase activity"/>
    <property type="evidence" value="ECO:0007669"/>
    <property type="project" value="UniProtKB-UniRule"/>
</dbReference>
<evidence type="ECO:0000256" key="2">
    <source>
        <dbReference type="ARBA" id="ARBA00006577"/>
    </source>
</evidence>
<dbReference type="SUPFAM" id="SSF54534">
    <property type="entry name" value="FKBP-like"/>
    <property type="match status" value="1"/>
</dbReference>
<reference evidence="8 9" key="1">
    <citation type="submission" date="2019-11" db="EMBL/GenBank/DDBJ databases">
        <authorList>
            <person name="Holert J."/>
        </authorList>
    </citation>
    <scope>NUCLEOTIDE SEQUENCE [LARGE SCALE GENOMIC DNA]</scope>
    <source>
        <strain evidence="8">SB11_3</strain>
    </source>
</reference>
<name>A0A5S9R165_9GAMM</name>
<dbReference type="OrthoDB" id="9814548at2"/>
<evidence type="ECO:0000259" key="7">
    <source>
        <dbReference type="PROSITE" id="PS50059"/>
    </source>
</evidence>
<evidence type="ECO:0000256" key="4">
    <source>
        <dbReference type="ARBA" id="ARBA00023235"/>
    </source>
</evidence>
<organism evidence="8 9">
    <name type="scientific">BD1-7 clade bacterium</name>
    <dbReference type="NCBI Taxonomy" id="2029982"/>
    <lineage>
        <taxon>Bacteria</taxon>
        <taxon>Pseudomonadati</taxon>
        <taxon>Pseudomonadota</taxon>
        <taxon>Gammaproteobacteria</taxon>
        <taxon>Cellvibrionales</taxon>
        <taxon>Spongiibacteraceae</taxon>
        <taxon>BD1-7 clade</taxon>
    </lineage>
</organism>
<dbReference type="Pfam" id="PF00254">
    <property type="entry name" value="FKBP_C"/>
    <property type="match status" value="1"/>
</dbReference>
<dbReference type="Proteomes" id="UP000441399">
    <property type="component" value="Unassembled WGS sequence"/>
</dbReference>
<sequence length="208" mass="22690">MPENTITLETDEQKVSYGFGLQFGQQLLRNKFDGLEAATVAQGIADILEENAVQISESDLNEAYANIQRVLQEKAEADAKKMSELGQSFLEENAKREGVQLTESGIQYEILEEGDGEKPTTDNTVKVHYHGTFMDGQVFDSSVERGEPATFGVTQVIAGWTEALQMMPTGSKWRLVLPPELAYGDAGAPPSIPGGAVLVFEVHLIDIV</sequence>
<proteinExistence type="inferred from homology"/>
<comment type="catalytic activity">
    <reaction evidence="1 5 6">
        <text>[protein]-peptidylproline (omega=180) = [protein]-peptidylproline (omega=0)</text>
        <dbReference type="Rhea" id="RHEA:16237"/>
        <dbReference type="Rhea" id="RHEA-COMP:10747"/>
        <dbReference type="Rhea" id="RHEA-COMP:10748"/>
        <dbReference type="ChEBI" id="CHEBI:83833"/>
        <dbReference type="ChEBI" id="CHEBI:83834"/>
        <dbReference type="EC" id="5.2.1.8"/>
    </reaction>
</comment>
<dbReference type="Gene3D" id="3.10.50.40">
    <property type="match status" value="1"/>
</dbReference>